<gene>
    <name evidence="1" type="ORF">DAH51_07245</name>
</gene>
<proteinExistence type="predicted"/>
<dbReference type="Proteomes" id="UP000287401">
    <property type="component" value="Unassembled WGS sequence"/>
</dbReference>
<dbReference type="EMBL" id="QRAL01000006">
    <property type="protein sequence ID" value="RSU58031.1"/>
    <property type="molecule type" value="Genomic_DNA"/>
</dbReference>
<evidence type="ECO:0000313" key="1">
    <source>
        <dbReference type="EMBL" id="RSU58031.1"/>
    </source>
</evidence>
<name>A0A430BZ99_SPHYA</name>
<reference evidence="1 2" key="1">
    <citation type="submission" date="2018-07" db="EMBL/GenBank/DDBJ databases">
        <title>Genomic and Epidemiologic Investigation of an Indolent Hospital Outbreak.</title>
        <authorList>
            <person name="Johnson R.C."/>
            <person name="Deming C."/>
            <person name="Conlan S."/>
            <person name="Zellmer C.J."/>
            <person name="Michelin A.V."/>
            <person name="Lee-Lin S."/>
            <person name="Thomas P.J."/>
            <person name="Park M."/>
            <person name="Weingarten R.A."/>
            <person name="Less J."/>
            <person name="Dekker J.P."/>
            <person name="Frank K.M."/>
            <person name="Musser K.A."/>
            <person name="Mcquiston J.R."/>
            <person name="Henderson D.K."/>
            <person name="Lau A.F."/>
            <person name="Palmore T.N."/>
            <person name="Segre J.A."/>
        </authorList>
    </citation>
    <scope>NUCLEOTIDE SEQUENCE [LARGE SCALE GENOMIC DNA]</scope>
    <source>
        <strain evidence="1 2">SK-NIH.Env6_1116</strain>
    </source>
</reference>
<comment type="caution">
    <text evidence="1">The sequence shown here is derived from an EMBL/GenBank/DDBJ whole genome shotgun (WGS) entry which is preliminary data.</text>
</comment>
<organism evidence="1 2">
    <name type="scientific">Sphingobium yanoikuyae</name>
    <name type="common">Sphingomonas yanoikuyae</name>
    <dbReference type="NCBI Taxonomy" id="13690"/>
    <lineage>
        <taxon>Bacteria</taxon>
        <taxon>Pseudomonadati</taxon>
        <taxon>Pseudomonadota</taxon>
        <taxon>Alphaproteobacteria</taxon>
        <taxon>Sphingomonadales</taxon>
        <taxon>Sphingomonadaceae</taxon>
        <taxon>Sphingobium</taxon>
    </lineage>
</organism>
<dbReference type="AlphaFoldDB" id="A0A430BZ99"/>
<sequence>MSNVVRINTQIDVAHLWEEYAALIRATQEDASLLSNVRHMQAAARAHARWQKAFLASENAA</sequence>
<evidence type="ECO:0000313" key="2">
    <source>
        <dbReference type="Proteomes" id="UP000287401"/>
    </source>
</evidence>
<dbReference type="RefSeq" id="WP_125997833.1">
    <property type="nucleotide sequence ID" value="NZ_JAYGIX010000001.1"/>
</dbReference>
<protein>
    <submittedName>
        <fullName evidence="1">Uncharacterized protein</fullName>
    </submittedName>
</protein>
<accession>A0A430BZ99</accession>